<feature type="chain" id="PRO_5001536047" description="Rhoptry-associated protein 2" evidence="1">
    <location>
        <begin position="22"/>
        <end position="398"/>
    </location>
</feature>
<proteinExistence type="predicted"/>
<reference evidence="2 3" key="1">
    <citation type="submission" date="2013-02" db="EMBL/GenBank/DDBJ databases">
        <title>The Genome Annotation of Plasmodium falciparum Vietnam Oak-Knoll (FVO).</title>
        <authorList>
            <consortium name="The Broad Institute Genome Sequencing Platform"/>
            <consortium name="The Broad Institute Genome Sequencing Center for Infectious Disease"/>
            <person name="Neafsey D."/>
            <person name="Hoffman S."/>
            <person name="Volkman S."/>
            <person name="Rosenthal P."/>
            <person name="Walker B."/>
            <person name="Young S.K."/>
            <person name="Zeng Q."/>
            <person name="Gargeya S."/>
            <person name="Fitzgerald M."/>
            <person name="Haas B."/>
            <person name="Abouelleil A."/>
            <person name="Allen A.W."/>
            <person name="Alvarado L."/>
            <person name="Arachchi H.M."/>
            <person name="Berlin A.M."/>
            <person name="Chapman S.B."/>
            <person name="Gainer-Dewar J."/>
            <person name="Goldberg J."/>
            <person name="Griggs A."/>
            <person name="Gujja S."/>
            <person name="Hansen M."/>
            <person name="Howarth C."/>
            <person name="Imamovic A."/>
            <person name="Ireland A."/>
            <person name="Larimer J."/>
            <person name="McCowan C."/>
            <person name="Murphy C."/>
            <person name="Pearson M."/>
            <person name="Poon T.W."/>
            <person name="Priest M."/>
            <person name="Roberts A."/>
            <person name="Saif S."/>
            <person name="Shea T."/>
            <person name="Sisk P."/>
            <person name="Sykes S."/>
            <person name="Wortman J."/>
            <person name="Nusbaum C."/>
            <person name="Birren B."/>
        </authorList>
    </citation>
    <scope>NUCLEOTIDE SEQUENCE [LARGE SCALE GENOMIC DNA]</scope>
    <source>
        <strain evidence="3">Vietnam Oak-Knoll (FVO)</strain>
    </source>
</reference>
<feature type="signal peptide" evidence="1">
    <location>
        <begin position="1"/>
        <end position="21"/>
    </location>
</feature>
<dbReference type="Proteomes" id="UP000030690">
    <property type="component" value="Unassembled WGS sequence"/>
</dbReference>
<reference evidence="2 3" key="2">
    <citation type="submission" date="2013-02" db="EMBL/GenBank/DDBJ databases">
        <title>The Genome Sequence of Plasmodium falciparum Vietnam Oak-Knoll (FVO).</title>
        <authorList>
            <consortium name="The Broad Institute Genome Sequencing Platform"/>
            <consortium name="The Broad Institute Genome Sequencing Center for Infectious Disease"/>
            <person name="Neafsey D."/>
            <person name="Cheeseman I."/>
            <person name="Volkman S."/>
            <person name="Adams J."/>
            <person name="Walker B."/>
            <person name="Young S.K."/>
            <person name="Zeng Q."/>
            <person name="Gargeya S."/>
            <person name="Fitzgerald M."/>
            <person name="Haas B."/>
            <person name="Abouelleil A."/>
            <person name="Alvarado L."/>
            <person name="Arachchi H.M."/>
            <person name="Berlin A.M."/>
            <person name="Chapman S.B."/>
            <person name="Dewar J."/>
            <person name="Goldberg J."/>
            <person name="Griggs A."/>
            <person name="Gujja S."/>
            <person name="Hansen M."/>
            <person name="Howarth C."/>
            <person name="Imamovic A."/>
            <person name="Larimer J."/>
            <person name="McCowan C."/>
            <person name="Murphy C."/>
            <person name="Neiman D."/>
            <person name="Pearson M."/>
            <person name="Priest M."/>
            <person name="Roberts A."/>
            <person name="Saif S."/>
            <person name="Shea T."/>
            <person name="Sisk P."/>
            <person name="Sykes S."/>
            <person name="Wortman J."/>
            <person name="Nusbaum C."/>
            <person name="Birren B."/>
        </authorList>
    </citation>
    <scope>NUCLEOTIDE SEQUENCE [LARGE SCALE GENOMIC DNA]</scope>
    <source>
        <strain evidence="3">Vietnam Oak-Knoll (FVO)</strain>
    </source>
</reference>
<protein>
    <recommendedName>
        <fullName evidence="4">Rhoptry-associated protein 2</fullName>
    </recommendedName>
</protein>
<evidence type="ECO:0000313" key="2">
    <source>
        <dbReference type="EMBL" id="ETW20005.1"/>
    </source>
</evidence>
<organism evidence="2 3">
    <name type="scientific">Plasmodium falciparum Vietnam Oak-Knoll</name>
    <name type="common">FVO</name>
    <dbReference type="NCBI Taxonomy" id="1036723"/>
    <lineage>
        <taxon>Eukaryota</taxon>
        <taxon>Sar</taxon>
        <taxon>Alveolata</taxon>
        <taxon>Apicomplexa</taxon>
        <taxon>Aconoidasida</taxon>
        <taxon>Haemosporida</taxon>
        <taxon>Plasmodiidae</taxon>
        <taxon>Plasmodium</taxon>
        <taxon>Plasmodium (Laverania)</taxon>
    </lineage>
</organism>
<gene>
    <name evidence="2" type="ORF">PFFVO_00906</name>
</gene>
<evidence type="ECO:0008006" key="4">
    <source>
        <dbReference type="Google" id="ProtNLM"/>
    </source>
</evidence>
<keyword evidence="1" id="KW-0732">Signal</keyword>
<dbReference type="EMBL" id="KI925025">
    <property type="protein sequence ID" value="ETW20005.1"/>
    <property type="molecule type" value="Genomic_DNA"/>
</dbReference>
<dbReference type="OrthoDB" id="370145at2759"/>
<evidence type="ECO:0000256" key="1">
    <source>
        <dbReference type="SAM" id="SignalP"/>
    </source>
</evidence>
<evidence type="ECO:0000313" key="3">
    <source>
        <dbReference type="Proteomes" id="UP000030690"/>
    </source>
</evidence>
<accession>A0A024VCS5</accession>
<sequence>MGLKFYVLVFLILCLKNVVKGDKCETEFSKLYPESNSLTGLIYAHTAHVHKLSMWVYFIYNHFSSADELIKYLEKTNINTLENSDHTCFARAVTLYLFYYYLKDIKSMLSTDDYQSFFKNKFKDINPLFINDFILILNDKKFMENLDLYIMKESEREHLVIKKNPFLRVLNKASTTTHATYKSNPYFIVGSRVHTPYKDYFGDFNKYTEISVLNYVRDYNFLIYAGSRENYYNSDIAGPARSVNNVISKNKTLGLRKRSSSLALVGTNNNDPIFAYCEKDNKSEYYGTPDDLITSFFSIIKTKMLNSHKTFLRQFDYALFHKTYSIPNLKGFRFLKHLFQKKNLVNFVGMYENHVSTEINFLAEDFVELFDVTMDCYSRQYSNRAAENFKAIRELNVL</sequence>
<dbReference type="AlphaFoldDB" id="A0A024VCS5"/>
<name>A0A024VCS5_PLAFA</name>